<organism evidence="1 2">
    <name type="scientific">Erwinia tracheiphila</name>
    <dbReference type="NCBI Taxonomy" id="65700"/>
    <lineage>
        <taxon>Bacteria</taxon>
        <taxon>Pseudomonadati</taxon>
        <taxon>Pseudomonadota</taxon>
        <taxon>Gammaproteobacteria</taxon>
        <taxon>Enterobacterales</taxon>
        <taxon>Erwiniaceae</taxon>
        <taxon>Erwinia</taxon>
    </lineage>
</organism>
<dbReference type="STRING" id="65700.SY86_10075"/>
<dbReference type="Proteomes" id="UP000033924">
    <property type="component" value="Unassembled WGS sequence"/>
</dbReference>
<proteinExistence type="predicted"/>
<name>A0A0M2K8H4_9GAMM</name>
<dbReference type="PATRIC" id="fig|65700.7.peg.2543"/>
<evidence type="ECO:0000313" key="2">
    <source>
        <dbReference type="Proteomes" id="UP000033924"/>
    </source>
</evidence>
<evidence type="ECO:0000313" key="1">
    <source>
        <dbReference type="EMBL" id="KKF35690.1"/>
    </source>
</evidence>
<gene>
    <name evidence="1" type="ORF">SY86_10075</name>
</gene>
<reference evidence="1 2" key="1">
    <citation type="submission" date="2015-01" db="EMBL/GenBank/DDBJ databases">
        <title>Erwinia tracheiphila.</title>
        <authorList>
            <person name="Shapiro L.R."/>
        </authorList>
    </citation>
    <scope>NUCLEOTIDE SEQUENCE [LARGE SCALE GENOMIC DNA]</scope>
    <source>
        <strain evidence="1 2">BuffGH</strain>
    </source>
</reference>
<dbReference type="AlphaFoldDB" id="A0A0M2K8H4"/>
<accession>A0A0M2K8H4</accession>
<comment type="caution">
    <text evidence="1">The sequence shown here is derived from an EMBL/GenBank/DDBJ whole genome shotgun (WGS) entry which is preliminary data.</text>
</comment>
<protein>
    <submittedName>
        <fullName evidence="1">Uncharacterized protein</fullName>
    </submittedName>
</protein>
<keyword evidence="2" id="KW-1185">Reference proteome</keyword>
<sequence length="68" mass="7788">MSVTSYSMSFIALRADDINFSHMLHPKRKAYVISKSASRPELQNERLKLICTTIFITGRKLIKLAFKA</sequence>
<dbReference type="EMBL" id="JXNU01000003">
    <property type="protein sequence ID" value="KKF35690.1"/>
    <property type="molecule type" value="Genomic_DNA"/>
</dbReference>